<dbReference type="InterPro" id="IPR003807">
    <property type="entry name" value="DUF202"/>
</dbReference>
<organism evidence="7 8">
    <name type="scientific">Sphingopyxis jiangsuensis</name>
    <dbReference type="NCBI Taxonomy" id="2871171"/>
    <lineage>
        <taxon>Bacteria</taxon>
        <taxon>Pseudomonadati</taxon>
        <taxon>Pseudomonadota</taxon>
        <taxon>Alphaproteobacteria</taxon>
        <taxon>Sphingomonadales</taxon>
        <taxon>Sphingomonadaceae</taxon>
        <taxon>Sphingopyxis</taxon>
    </lineage>
</organism>
<evidence type="ECO:0000256" key="4">
    <source>
        <dbReference type="ARBA" id="ARBA00023136"/>
    </source>
</evidence>
<name>A0ABS7MH17_9SPHN</name>
<keyword evidence="2 5" id="KW-0812">Transmembrane</keyword>
<protein>
    <submittedName>
        <fullName evidence="7">DUF202 domain-containing protein</fullName>
    </submittedName>
</protein>
<evidence type="ECO:0000259" key="6">
    <source>
        <dbReference type="Pfam" id="PF02656"/>
    </source>
</evidence>
<dbReference type="Pfam" id="PF02656">
    <property type="entry name" value="DUF202"/>
    <property type="match status" value="1"/>
</dbReference>
<feature type="transmembrane region" description="Helical" evidence="5">
    <location>
        <begin position="34"/>
        <end position="55"/>
    </location>
</feature>
<comment type="subcellular location">
    <subcellularLocation>
        <location evidence="1">Endomembrane system</location>
        <topology evidence="1">Multi-pass membrane protein</topology>
    </subcellularLocation>
</comment>
<feature type="domain" description="DUF202" evidence="6">
    <location>
        <begin position="1"/>
        <end position="57"/>
    </location>
</feature>
<dbReference type="RefSeq" id="WP_222137267.1">
    <property type="nucleotide sequence ID" value="NZ_JAILXK010000002.1"/>
</dbReference>
<accession>A0ABS7MH17</accession>
<feature type="transmembrane region" description="Helical" evidence="5">
    <location>
        <begin position="7"/>
        <end position="28"/>
    </location>
</feature>
<dbReference type="EMBL" id="JAILXK010000002">
    <property type="protein sequence ID" value="MBY4638322.1"/>
    <property type="molecule type" value="Genomic_DNA"/>
</dbReference>
<proteinExistence type="predicted"/>
<evidence type="ECO:0000256" key="1">
    <source>
        <dbReference type="ARBA" id="ARBA00004127"/>
    </source>
</evidence>
<comment type="caution">
    <text evidence="7">The sequence shown here is derived from an EMBL/GenBank/DDBJ whole genome shotgun (WGS) entry which is preliminary data.</text>
</comment>
<evidence type="ECO:0000256" key="3">
    <source>
        <dbReference type="ARBA" id="ARBA00022989"/>
    </source>
</evidence>
<evidence type="ECO:0000313" key="8">
    <source>
        <dbReference type="Proteomes" id="UP001166571"/>
    </source>
</evidence>
<sequence>MANERTFAGWMRTGMAAIGIGLGFNALFGKLEPAWVPRAIATIFILMGVFIFWAAQRSGCAVNDRLSAHQAEPLKGMKLRLVAAMFSLGGLALAAAIWLLDIRLD</sequence>
<evidence type="ECO:0000256" key="5">
    <source>
        <dbReference type="SAM" id="Phobius"/>
    </source>
</evidence>
<keyword evidence="8" id="KW-1185">Reference proteome</keyword>
<evidence type="ECO:0000256" key="2">
    <source>
        <dbReference type="ARBA" id="ARBA00022692"/>
    </source>
</evidence>
<reference evidence="7" key="1">
    <citation type="submission" date="2021-08" db="EMBL/GenBank/DDBJ databases">
        <title>Sphingopyxis panaciterrulae sp. nov., isolated from the surface water of the Yellow Sea.</title>
        <authorList>
            <person name="Gao Z."/>
            <person name="Zhang D."/>
            <person name="Zhang A."/>
        </authorList>
    </citation>
    <scope>NUCLEOTIDE SEQUENCE</scope>
    <source>
        <strain evidence="7">XHP0097</strain>
    </source>
</reference>
<feature type="transmembrane region" description="Helical" evidence="5">
    <location>
        <begin position="81"/>
        <end position="100"/>
    </location>
</feature>
<keyword evidence="4 5" id="KW-0472">Membrane</keyword>
<keyword evidence="3 5" id="KW-1133">Transmembrane helix</keyword>
<evidence type="ECO:0000313" key="7">
    <source>
        <dbReference type="EMBL" id="MBY4638322.1"/>
    </source>
</evidence>
<dbReference type="Proteomes" id="UP001166571">
    <property type="component" value="Unassembled WGS sequence"/>
</dbReference>
<gene>
    <name evidence="7" type="ORF">K5P26_14345</name>
</gene>